<dbReference type="EMBL" id="LT629688">
    <property type="protein sequence ID" value="SDE59840.1"/>
    <property type="molecule type" value="Genomic_DNA"/>
</dbReference>
<keyword evidence="2" id="KW-1185">Reference proteome</keyword>
<dbReference type="OrthoDB" id="5513015at2"/>
<reference evidence="1 2" key="1">
    <citation type="submission" date="2016-10" db="EMBL/GenBank/DDBJ databases">
        <authorList>
            <person name="de Groot N.N."/>
        </authorList>
    </citation>
    <scope>NUCLEOTIDE SEQUENCE [LARGE SCALE GENOMIC DNA]</scope>
    <source>
        <strain evidence="1 2">MON 2.2</strain>
    </source>
</reference>
<dbReference type="AlphaFoldDB" id="A0A1G7E8M2"/>
<evidence type="ECO:0008006" key="3">
    <source>
        <dbReference type="Google" id="ProtNLM"/>
    </source>
</evidence>
<dbReference type="NCBIfam" id="NF038085">
    <property type="entry name" value="MSMEG_6728_fam"/>
    <property type="match status" value="1"/>
</dbReference>
<accession>A0A1G7E8M2</accession>
<proteinExistence type="predicted"/>
<evidence type="ECO:0000313" key="1">
    <source>
        <dbReference type="EMBL" id="SDE59840.1"/>
    </source>
</evidence>
<dbReference type="Proteomes" id="UP000198546">
    <property type="component" value="Chromosome i"/>
</dbReference>
<dbReference type="InterPro" id="IPR004260">
    <property type="entry name" value="Pyr-dimer_DNA_glycosylase"/>
</dbReference>
<evidence type="ECO:0000313" key="2">
    <source>
        <dbReference type="Proteomes" id="UP000198546"/>
    </source>
</evidence>
<name>A0A1G7E8M2_9ACTN</name>
<gene>
    <name evidence="1" type="ORF">SAMN04489747_3856</name>
</gene>
<sequence>MQTFLPYPDFAASAATLDTKRLGKQRVETLQVMKALTVENYGWRHHPVAKMWRGHRASLMDYQVATCREWTGREFGDTTLESTLAFLALPSLVTPELDEVALWRSGEHRAPRWLGDEAVHRSHRSKLLAKDPEHYRAHFPDTPDDLDYVWPTP</sequence>
<dbReference type="RefSeq" id="WP_090595741.1">
    <property type="nucleotide sequence ID" value="NZ_LT629688.1"/>
</dbReference>
<dbReference type="STRING" id="675864.SAMN04489747_3856"/>
<organism evidence="1 2">
    <name type="scientific">Auraticoccus monumenti</name>
    <dbReference type="NCBI Taxonomy" id="675864"/>
    <lineage>
        <taxon>Bacteria</taxon>
        <taxon>Bacillati</taxon>
        <taxon>Actinomycetota</taxon>
        <taxon>Actinomycetes</taxon>
        <taxon>Propionibacteriales</taxon>
        <taxon>Propionibacteriaceae</taxon>
        <taxon>Auraticoccus</taxon>
    </lineage>
</organism>
<dbReference type="Pfam" id="PF03013">
    <property type="entry name" value="Pyr_excise"/>
    <property type="match status" value="1"/>
</dbReference>
<protein>
    <recommendedName>
        <fullName evidence="3">Pyrimidine dimer DNA glycosylase /DNA-(Apurinic or apyrimidinic site) lyase</fullName>
    </recommendedName>
</protein>